<sequence length="575" mass="62086">MDFRFTLRGEPAPRGSPKFTLYIEPSEIHELFQFNAAFGAWPTPGQYMPQSFCISYKSAAARDKFRAECIRAFIDVAPAFAAVVRTDVLQITERTGAKKERTATFSAQELHQITESGDVDVGSIGRNVHKSALDIMWTCPLLPEYGCPTMASTFVYWTDLVRSVLVRGQARLIKQGAEDALYVRDSDPVVGVRISEEEQKQHAVERYGAAAAGFGCIRHFDWEADSDGAAASTHTFSLHLMEYASSVAITGMAEACAIGVHFDTTSAVVRPLYPGDKKPLVQIACVPVWPEPRREPPGACSRPCGDPMAYLEDEVEVLVKPPTDTGPAHTMWSATPAIAVIGVAEAATQEHTLKFVKRTMEGFGAVDGAPGRQSLRCSWTTSDHGSEVVAPIIRANNGVTPAVYLTDVSGCLLEGRRWPQTQNGEPYIPHLIDSSHHAKAAANTIRGTPFRPKLDPQHQAGPGKWLAFRGLQQIRQIANLAAAELYGLALVSFLSATKEFRIGNEDYQVPLITSSSRLANQKTALRGSEDGGGGTGGTDDGDELMEPPPELPPAPDGVADAVVQPGCEDEAAEAV</sequence>
<dbReference type="EMBL" id="BRXU01000010">
    <property type="protein sequence ID" value="GLC54343.1"/>
    <property type="molecule type" value="Genomic_DNA"/>
</dbReference>
<organism evidence="2 3">
    <name type="scientific">Pleodorina starrii</name>
    <dbReference type="NCBI Taxonomy" id="330485"/>
    <lineage>
        <taxon>Eukaryota</taxon>
        <taxon>Viridiplantae</taxon>
        <taxon>Chlorophyta</taxon>
        <taxon>core chlorophytes</taxon>
        <taxon>Chlorophyceae</taxon>
        <taxon>CS clade</taxon>
        <taxon>Chlamydomonadales</taxon>
        <taxon>Volvocaceae</taxon>
        <taxon>Pleodorina</taxon>
    </lineage>
</organism>
<proteinExistence type="predicted"/>
<protein>
    <submittedName>
        <fullName evidence="2">Uncharacterized protein</fullName>
    </submittedName>
</protein>
<comment type="caution">
    <text evidence="2">The sequence shown here is derived from an EMBL/GenBank/DDBJ whole genome shotgun (WGS) entry which is preliminary data.</text>
</comment>
<feature type="compositionally biased region" description="Pro residues" evidence="1">
    <location>
        <begin position="546"/>
        <end position="555"/>
    </location>
</feature>
<evidence type="ECO:0000313" key="2">
    <source>
        <dbReference type="EMBL" id="GLC54343.1"/>
    </source>
</evidence>
<keyword evidence="3" id="KW-1185">Reference proteome</keyword>
<gene>
    <name evidence="2" type="primary">PLESTBF000424</name>
    <name evidence="2" type="ORF">PLESTB_000853400</name>
</gene>
<reference evidence="2 3" key="1">
    <citation type="journal article" date="2023" name="Commun. Biol.">
        <title>Reorganization of the ancestral sex-determining regions during the evolution of trioecy in Pleodorina starrii.</title>
        <authorList>
            <person name="Takahashi K."/>
            <person name="Suzuki S."/>
            <person name="Kawai-Toyooka H."/>
            <person name="Yamamoto K."/>
            <person name="Hamaji T."/>
            <person name="Ootsuki R."/>
            <person name="Yamaguchi H."/>
            <person name="Kawachi M."/>
            <person name="Higashiyama T."/>
            <person name="Nozaki H."/>
        </authorList>
    </citation>
    <scope>NUCLEOTIDE SEQUENCE [LARGE SCALE GENOMIC DNA]</scope>
    <source>
        <strain evidence="2 3">NIES-4479</strain>
    </source>
</reference>
<accession>A0A9W6F2M4</accession>
<feature type="region of interest" description="Disordered" evidence="1">
    <location>
        <begin position="523"/>
        <end position="561"/>
    </location>
</feature>
<dbReference type="AlphaFoldDB" id="A0A9W6F2M4"/>
<evidence type="ECO:0000256" key="1">
    <source>
        <dbReference type="SAM" id="MobiDB-lite"/>
    </source>
</evidence>
<dbReference type="Proteomes" id="UP001165080">
    <property type="component" value="Unassembled WGS sequence"/>
</dbReference>
<evidence type="ECO:0000313" key="3">
    <source>
        <dbReference type="Proteomes" id="UP001165080"/>
    </source>
</evidence>
<name>A0A9W6F2M4_9CHLO</name>